<dbReference type="HOGENOM" id="CLU_1635841_0_0_1"/>
<comment type="subcellular location">
    <subcellularLocation>
        <location evidence="1">Membrane</location>
        <topology evidence="1">Single-pass type IV membrane protein</topology>
    </subcellularLocation>
</comment>
<dbReference type="GO" id="GO:0005886">
    <property type="term" value="C:plasma membrane"/>
    <property type="evidence" value="ECO:0007669"/>
    <property type="project" value="TreeGrafter"/>
</dbReference>
<reference evidence="9" key="2">
    <citation type="submission" date="2012-10" db="EMBL/GenBank/DDBJ databases">
        <authorList>
            <consortium name="The Broad Institute Genome Sequencing Platform"/>
            <consortium name="The Broad Institute Genome Sequencing Center for Infectious Disease"/>
            <person name="Cuomo C."/>
            <person name="Troemel E."/>
            <person name="Walker B."/>
            <person name="Young S.K."/>
            <person name="Zeng Q."/>
            <person name="Gargeya S."/>
            <person name="Fitzgerald M."/>
            <person name="Haas B."/>
            <person name="Abouelleil A."/>
            <person name="Alvarado L."/>
            <person name="Arachchi H.M."/>
            <person name="Berlin A.M."/>
            <person name="Chapman S.B."/>
            <person name="Goldberg J."/>
            <person name="Griggs A."/>
            <person name="Gujja S."/>
            <person name="Hansen M."/>
            <person name="Howarth C."/>
            <person name="Imamovic A."/>
            <person name="Larimer J."/>
            <person name="McCowan C."/>
            <person name="Murphy C."/>
            <person name="Neiman D."/>
            <person name="Pearson M."/>
            <person name="Priest M."/>
            <person name="Roberts A."/>
            <person name="Saif S."/>
            <person name="Shea T."/>
            <person name="Sisk P."/>
            <person name="Sykes S."/>
            <person name="Wortman J."/>
            <person name="Nusbaum C."/>
            <person name="Birren B."/>
        </authorList>
    </citation>
    <scope>NUCLEOTIDE SEQUENCE</scope>
    <source>
        <strain evidence="9">ERTm6</strain>
    </source>
</reference>
<dbReference type="AlphaFoldDB" id="H8ZDK1"/>
<dbReference type="PANTHER" id="PTHR10809:SF6">
    <property type="entry name" value="AT11025P-RELATED"/>
    <property type="match status" value="1"/>
</dbReference>
<dbReference type="InterPro" id="IPR013783">
    <property type="entry name" value="Ig-like_fold"/>
</dbReference>
<dbReference type="Proteomes" id="UP000054524">
    <property type="component" value="Unassembled WGS sequence"/>
</dbReference>
<dbReference type="STRING" id="944018.H8ZDK1"/>
<evidence type="ECO:0000313" key="8">
    <source>
        <dbReference type="EMBL" id="EHY65226.1"/>
    </source>
</evidence>
<dbReference type="PANTHER" id="PTHR10809">
    <property type="entry name" value="VESICLE-ASSOCIATED MEMBRANE PROTEIN-ASSOCIATED PROTEIN"/>
    <property type="match status" value="1"/>
</dbReference>
<sequence length="162" mass="18174">MASESGAVLITPFEAVMNKDTGHGEIVLRNVTKSSYAFKIKTTHPTSYKVRPTIGIIEGGKSQIIVIEIIDPHIEQDLSTHKFLFQFAEMAQELKTESLRQIFLLKGVKIIEQRVSIRYSSPLVNQEISDSKAQEESLFVVAASVFIIYSTLVLFRNLLFGI</sequence>
<reference evidence="9 10" key="3">
    <citation type="journal article" date="2014" name="Genome Announc.">
        <title>Genome Sequence of the Microsporidian Species Nematocida sp1 Strain ERTm6 (ATCC PRA-372).</title>
        <authorList>
            <person name="Bakowski M.A."/>
            <person name="Priest M."/>
            <person name="Young S."/>
            <person name="Cuomo C.A."/>
            <person name="Troemel E.R."/>
        </authorList>
    </citation>
    <scope>NUCLEOTIDE SEQUENCE [LARGE SCALE GENOMIC DNA]</scope>
    <source>
        <strain evidence="9 10">ERTm6</strain>
    </source>
</reference>
<evidence type="ECO:0000313" key="10">
    <source>
        <dbReference type="Proteomes" id="UP000054524"/>
    </source>
</evidence>
<evidence type="ECO:0000256" key="6">
    <source>
        <dbReference type="SAM" id="Phobius"/>
    </source>
</evidence>
<dbReference type="Proteomes" id="UP000005622">
    <property type="component" value="Unassembled WGS sequence"/>
</dbReference>
<accession>H8ZDK1</accession>
<dbReference type="PROSITE" id="PS50202">
    <property type="entry name" value="MSP"/>
    <property type="match status" value="1"/>
</dbReference>
<keyword evidence="5 6" id="KW-0472">Membrane</keyword>
<proteinExistence type="inferred from homology"/>
<dbReference type="GO" id="GO:0090158">
    <property type="term" value="P:endoplasmic reticulum membrane organization"/>
    <property type="evidence" value="ECO:0007669"/>
    <property type="project" value="TreeGrafter"/>
</dbReference>
<dbReference type="Pfam" id="PF00635">
    <property type="entry name" value="Motile_Sperm"/>
    <property type="match status" value="1"/>
</dbReference>
<dbReference type="EMBL" id="AKIJ01000001">
    <property type="protein sequence ID" value="KFG27145.1"/>
    <property type="molecule type" value="Genomic_DNA"/>
</dbReference>
<dbReference type="InterPro" id="IPR016763">
    <property type="entry name" value="VAP"/>
</dbReference>
<evidence type="ECO:0000313" key="9">
    <source>
        <dbReference type="EMBL" id="KFG27145.1"/>
    </source>
</evidence>
<dbReference type="InterPro" id="IPR008962">
    <property type="entry name" value="PapD-like_sf"/>
</dbReference>
<accession>A0A086J4S7</accession>
<organism evidence="8">
    <name type="scientific">Nematocida ausubeli (strain ATCC PRA-371 / ERTm2)</name>
    <name type="common">Nematode killer fungus</name>
    <dbReference type="NCBI Taxonomy" id="1913371"/>
    <lineage>
        <taxon>Eukaryota</taxon>
        <taxon>Fungi</taxon>
        <taxon>Fungi incertae sedis</taxon>
        <taxon>Microsporidia</taxon>
        <taxon>Nematocida</taxon>
    </lineage>
</organism>
<evidence type="ECO:0000256" key="1">
    <source>
        <dbReference type="ARBA" id="ARBA00004211"/>
    </source>
</evidence>
<protein>
    <recommendedName>
        <fullName evidence="7">MSP domain-containing protein</fullName>
    </recommendedName>
</protein>
<dbReference type="OrthoDB" id="264603at2759"/>
<dbReference type="EMBL" id="JH604636">
    <property type="protein sequence ID" value="EHY65226.1"/>
    <property type="molecule type" value="Genomic_DNA"/>
</dbReference>
<dbReference type="Gene3D" id="2.60.40.10">
    <property type="entry name" value="Immunoglobulins"/>
    <property type="match status" value="1"/>
</dbReference>
<evidence type="ECO:0000256" key="5">
    <source>
        <dbReference type="ARBA" id="ARBA00023136"/>
    </source>
</evidence>
<feature type="domain" description="MSP" evidence="7">
    <location>
        <begin position="1"/>
        <end position="120"/>
    </location>
</feature>
<keyword evidence="10" id="KW-1185">Reference proteome</keyword>
<keyword evidence="4 6" id="KW-1133">Transmembrane helix</keyword>
<evidence type="ECO:0000256" key="2">
    <source>
        <dbReference type="ARBA" id="ARBA00008932"/>
    </source>
</evidence>
<dbReference type="InterPro" id="IPR000535">
    <property type="entry name" value="MSP_dom"/>
</dbReference>
<evidence type="ECO:0000256" key="3">
    <source>
        <dbReference type="ARBA" id="ARBA00022692"/>
    </source>
</evidence>
<dbReference type="GO" id="GO:0005789">
    <property type="term" value="C:endoplasmic reticulum membrane"/>
    <property type="evidence" value="ECO:0007669"/>
    <property type="project" value="InterPro"/>
</dbReference>
<evidence type="ECO:0000256" key="4">
    <source>
        <dbReference type="ARBA" id="ARBA00022989"/>
    </source>
</evidence>
<comment type="similarity">
    <text evidence="2">Belongs to the VAMP-associated protein (VAP) (TC 9.B.17) family.</text>
</comment>
<dbReference type="SUPFAM" id="SSF49354">
    <property type="entry name" value="PapD-like"/>
    <property type="match status" value="1"/>
</dbReference>
<keyword evidence="3 6" id="KW-0812">Transmembrane</keyword>
<dbReference type="GO" id="GO:0061817">
    <property type="term" value="P:endoplasmic reticulum-plasma membrane tethering"/>
    <property type="evidence" value="ECO:0007669"/>
    <property type="project" value="TreeGrafter"/>
</dbReference>
<feature type="transmembrane region" description="Helical" evidence="6">
    <location>
        <begin position="138"/>
        <end position="159"/>
    </location>
</feature>
<evidence type="ECO:0000259" key="7">
    <source>
        <dbReference type="PROSITE" id="PS50202"/>
    </source>
</evidence>
<name>H8ZDK1_NEMA1</name>
<reference evidence="8" key="1">
    <citation type="submission" date="2011-03" db="EMBL/GenBank/DDBJ databases">
        <title>The Genome Sequence of Nematocida sp1 strain ERTm2.</title>
        <authorList>
            <consortium name="The Broad Institute Genome Sequencing Platform"/>
            <consortium name="The Broad Institute Genome Sequencing Center for Infectious Disease"/>
            <person name="Cuomo C."/>
            <person name="Troemel E."/>
            <person name="Young S.K."/>
            <person name="Zeng Q."/>
            <person name="Gargeya S."/>
            <person name="Fitzgerald M."/>
            <person name="Haas B."/>
            <person name="Abouelleil A."/>
            <person name="Alvarado L."/>
            <person name="Arachchi H.M."/>
            <person name="Berlin A."/>
            <person name="Brown A."/>
            <person name="Chapman S.B."/>
            <person name="Chen Z."/>
            <person name="Dunbar C."/>
            <person name="Freedman E."/>
            <person name="Gearin G."/>
            <person name="Gellesch M."/>
            <person name="Goldberg J."/>
            <person name="Griggs A."/>
            <person name="Gujja S."/>
            <person name="Heilman E.R."/>
            <person name="Heiman D."/>
            <person name="Howarth C."/>
            <person name="Larson L."/>
            <person name="Lui A."/>
            <person name="MacDonald P.J.P."/>
            <person name="Mehta T."/>
            <person name="Montmayeur A."/>
            <person name="Murphy C."/>
            <person name="Neiman D."/>
            <person name="Pearson M."/>
            <person name="Priest M."/>
            <person name="Roberts A."/>
            <person name="Saif S."/>
            <person name="Shea T."/>
            <person name="Shenoy N."/>
            <person name="Sisk P."/>
            <person name="Stolte C."/>
            <person name="Sykes S."/>
            <person name="White J."/>
            <person name="Yandava C."/>
            <person name="Wortman J."/>
            <person name="Nusbaum C."/>
            <person name="Birren B."/>
        </authorList>
    </citation>
    <scope>NUCLEOTIDE SEQUENCE</scope>
    <source>
        <strain evidence="8">ERTm2</strain>
    </source>
</reference>
<gene>
    <name evidence="8" type="ORF">NERG_01672</name>
    <name evidence="9" type="ORF">NESG_00220</name>
</gene>